<dbReference type="AlphaFoldDB" id="A0A926DV78"/>
<dbReference type="InterPro" id="IPR036188">
    <property type="entry name" value="FAD/NAD-bd_sf"/>
</dbReference>
<keyword evidence="7" id="KW-1185">Reference proteome</keyword>
<reference evidence="6" key="1">
    <citation type="submission" date="2020-08" db="EMBL/GenBank/DDBJ databases">
        <title>Genome public.</title>
        <authorList>
            <person name="Liu C."/>
            <person name="Sun Q."/>
        </authorList>
    </citation>
    <scope>NUCLEOTIDE SEQUENCE</scope>
    <source>
        <strain evidence="6">NSJ-32</strain>
    </source>
</reference>
<accession>A0A926DV78</accession>
<comment type="caution">
    <text evidence="6">The sequence shown here is derived from an EMBL/GenBank/DDBJ whole genome shotgun (WGS) entry which is preliminary data.</text>
</comment>
<dbReference type="GO" id="GO:0051539">
    <property type="term" value="F:4 iron, 4 sulfur cluster binding"/>
    <property type="evidence" value="ECO:0007669"/>
    <property type="project" value="UniProtKB-KW"/>
</dbReference>
<keyword evidence="3" id="KW-0560">Oxidoreductase</keyword>
<dbReference type="Pfam" id="PF12831">
    <property type="entry name" value="FAD_oxidored"/>
    <property type="match status" value="1"/>
</dbReference>
<dbReference type="Gene3D" id="3.50.50.60">
    <property type="entry name" value="FAD/NAD(P)-binding domain"/>
    <property type="match status" value="1"/>
</dbReference>
<dbReference type="PANTHER" id="PTHR43498:SF1">
    <property type="entry name" value="COB--COM HETERODISULFIDE REDUCTASE IRON-SULFUR SUBUNIT A"/>
    <property type="match status" value="1"/>
</dbReference>
<dbReference type="GO" id="GO:0016491">
    <property type="term" value="F:oxidoreductase activity"/>
    <property type="evidence" value="ECO:0007669"/>
    <property type="project" value="UniProtKB-KW"/>
</dbReference>
<keyword evidence="5" id="KW-0411">Iron-sulfur</keyword>
<evidence type="ECO:0000256" key="3">
    <source>
        <dbReference type="ARBA" id="ARBA00023002"/>
    </source>
</evidence>
<protein>
    <submittedName>
        <fullName evidence="6">FAD-dependent oxidoreductase</fullName>
    </submittedName>
</protein>
<dbReference type="Proteomes" id="UP000657006">
    <property type="component" value="Unassembled WGS sequence"/>
</dbReference>
<evidence type="ECO:0000256" key="5">
    <source>
        <dbReference type="ARBA" id="ARBA00023014"/>
    </source>
</evidence>
<dbReference type="InterPro" id="IPR039650">
    <property type="entry name" value="HdrA-like"/>
</dbReference>
<evidence type="ECO:0000256" key="2">
    <source>
        <dbReference type="ARBA" id="ARBA00022723"/>
    </source>
</evidence>
<dbReference type="RefSeq" id="WP_249289876.1">
    <property type="nucleotide sequence ID" value="NZ_JACRSQ010000019.1"/>
</dbReference>
<proteinExistence type="predicted"/>
<organism evidence="6 7">
    <name type="scientific">Bianquea renquensis</name>
    <dbReference type="NCBI Taxonomy" id="2763661"/>
    <lineage>
        <taxon>Bacteria</taxon>
        <taxon>Bacillati</taxon>
        <taxon>Bacillota</taxon>
        <taxon>Clostridia</taxon>
        <taxon>Eubacteriales</taxon>
        <taxon>Bianqueaceae</taxon>
        <taxon>Bianquea</taxon>
    </lineage>
</organism>
<dbReference type="GO" id="GO:0046872">
    <property type="term" value="F:metal ion binding"/>
    <property type="evidence" value="ECO:0007669"/>
    <property type="project" value="UniProtKB-KW"/>
</dbReference>
<evidence type="ECO:0000256" key="1">
    <source>
        <dbReference type="ARBA" id="ARBA00022485"/>
    </source>
</evidence>
<evidence type="ECO:0000313" key="7">
    <source>
        <dbReference type="Proteomes" id="UP000657006"/>
    </source>
</evidence>
<dbReference type="PANTHER" id="PTHR43498">
    <property type="entry name" value="FERREDOXIN:COB-COM HETERODISULFIDE REDUCTASE SUBUNIT A"/>
    <property type="match status" value="1"/>
</dbReference>
<dbReference type="SUPFAM" id="SSF51905">
    <property type="entry name" value="FAD/NAD(P)-binding domain"/>
    <property type="match status" value="1"/>
</dbReference>
<keyword evidence="1" id="KW-0004">4Fe-4S</keyword>
<gene>
    <name evidence="6" type="ORF">H8730_12270</name>
</gene>
<sequence length="421" mass="45650">MECHDIDAVDVLVCGAGSAGFCAAVQAARAGMKTALVERYGMPGGIMTVMGNNDVALFYAHKRQVIRGIGWEFVVSLADRGFAHIPDMTKDVPHSQLGVKVNIPAAGHWMDEMLLSAGVRLYYGQPAVAVETEGRKVQAVIISTKGGLRRIRASMVIDCTGDGDICAWAGAAYECGDAESGILQPGTVRYYFQAAQVGKVRDEKTLSAFYETGELLEEDTMRHPIKTLRCQNGNNVNHISGFNGADSESKMWADIEGRRSVYRVMKALKKAETGLTVENIAPETGMRETRRILGDWYITAEEYERGISYPDGICYSFYPIDLHQDGMKEIHQIFLIDGQVPQIPLSALIVRDLDNVYVAGRCASGDRLANSAFRVKASCMAMGQAAGAAAAVAVRENGGQTRGCDLERIKAILRADGAIVP</sequence>
<evidence type="ECO:0000313" key="6">
    <source>
        <dbReference type="EMBL" id="MBC8544312.1"/>
    </source>
</evidence>
<keyword evidence="4" id="KW-0408">Iron</keyword>
<keyword evidence="2" id="KW-0479">Metal-binding</keyword>
<dbReference type="PRINTS" id="PR00469">
    <property type="entry name" value="PNDRDTASEII"/>
</dbReference>
<evidence type="ECO:0000256" key="4">
    <source>
        <dbReference type="ARBA" id="ARBA00023004"/>
    </source>
</evidence>
<name>A0A926DV78_9FIRM</name>
<dbReference type="EMBL" id="JACRSQ010000019">
    <property type="protein sequence ID" value="MBC8544312.1"/>
    <property type="molecule type" value="Genomic_DNA"/>
</dbReference>